<feature type="repeat" description="TPR" evidence="1">
    <location>
        <begin position="401"/>
        <end position="434"/>
    </location>
</feature>
<feature type="domain" description="Signal transduction histidine kinase internal region" evidence="5">
    <location>
        <begin position="527"/>
        <end position="605"/>
    </location>
</feature>
<keyword evidence="6" id="KW-0808">Transferase</keyword>
<keyword evidence="3" id="KW-0812">Transmembrane</keyword>
<dbReference type="Pfam" id="PF13181">
    <property type="entry name" value="TPR_8"/>
    <property type="match status" value="1"/>
</dbReference>
<sequence length="731" mass="83697">MKKLVFLFLTVAFFYAPTCFAQSKSSVEIKSFLLKGEVRDGQTNLPISKVNVEILGGQYTTTNGQGRFVVSAKIGDELVIKSDDFVTVYHTVKKNDFITIKVENAKTATAPIPSKRSLETGQGGFRVYLDSAKFYLKKDAQKSIEYVTKAMEPKSGKTITKKENALALETLGDINFFWALPDLAVENYKQSIENGAGTDVTIKLAKAFSQNKNYQESLSTFQNLLNATLSANQMAEVFEGLGDTYKAIGEGVKSVFNYQKALDIAKDNKIIPKITNLNSKIGETYAQSGALNEAEEYFDNSLKLAKKENKQRAVSEKNKVADFYNQNREYEKEIQLREETLKELNSMQTGTTVEDEALTPQRQNYKIANAFVAQEKYKQAIPYLEKSIAEADKKEDLIVQKDAVRKLSEIYRDIGEFDKATESYQRYVEVVDELYVKKEQEISQAARFSKEITEKQNRIASLENDRKLKESRYKLAFENQELVQTNNRIQRWVIISLAVIVLLLIFAAYAQYKNVKQQKLANNLLALKSLRSQMNPHFIFNALNSVNSFIAVNDERTANKYLTDFSLLMRSVLENSEEDFIPLQKEIELLELYVKLEHFRFKDKFDYKISIDESIALNEFVIPPMLLQPYVENAVWHGLRYKDQRGFLEINFQQINSETIKISIIDDGIGRSKSKEFKTENQKKQKSKGMGNTEKRIAILNEMYKDKVDVNVENVFENNEGTRVELILKKD</sequence>
<dbReference type="InterPro" id="IPR011990">
    <property type="entry name" value="TPR-like_helical_dom_sf"/>
</dbReference>
<evidence type="ECO:0000313" key="6">
    <source>
        <dbReference type="EMBL" id="MDN3725206.1"/>
    </source>
</evidence>
<evidence type="ECO:0000256" key="3">
    <source>
        <dbReference type="SAM" id="Phobius"/>
    </source>
</evidence>
<dbReference type="GO" id="GO:0016301">
    <property type="term" value="F:kinase activity"/>
    <property type="evidence" value="ECO:0007669"/>
    <property type="project" value="UniProtKB-KW"/>
</dbReference>
<dbReference type="Proteomes" id="UP001244787">
    <property type="component" value="Unassembled WGS sequence"/>
</dbReference>
<name>A0ABT8DII3_9FLAO</name>
<dbReference type="EMBL" id="JAUGQQ010000011">
    <property type="protein sequence ID" value="MDN3725206.1"/>
    <property type="molecule type" value="Genomic_DNA"/>
</dbReference>
<dbReference type="SUPFAM" id="SSF81901">
    <property type="entry name" value="HCP-like"/>
    <property type="match status" value="1"/>
</dbReference>
<feature type="coiled-coil region" evidence="2">
    <location>
        <begin position="313"/>
        <end position="347"/>
    </location>
</feature>
<dbReference type="InterPro" id="IPR036890">
    <property type="entry name" value="HATPase_C_sf"/>
</dbReference>
<dbReference type="PANTHER" id="PTHR34220">
    <property type="entry name" value="SENSOR HISTIDINE KINASE YPDA"/>
    <property type="match status" value="1"/>
</dbReference>
<keyword evidence="3" id="KW-0472">Membrane</keyword>
<evidence type="ECO:0000256" key="4">
    <source>
        <dbReference type="SAM" id="SignalP"/>
    </source>
</evidence>
<evidence type="ECO:0000259" key="5">
    <source>
        <dbReference type="Pfam" id="PF06580"/>
    </source>
</evidence>
<keyword evidence="1" id="KW-0802">TPR repeat</keyword>
<proteinExistence type="predicted"/>
<gene>
    <name evidence="6" type="ORF">QRD02_12525</name>
</gene>
<dbReference type="Gene3D" id="1.25.40.10">
    <property type="entry name" value="Tetratricopeptide repeat domain"/>
    <property type="match status" value="2"/>
</dbReference>
<dbReference type="SMART" id="SM00028">
    <property type="entry name" value="TPR"/>
    <property type="match status" value="3"/>
</dbReference>
<feature type="repeat" description="TPR" evidence="1">
    <location>
        <begin position="275"/>
        <end position="308"/>
    </location>
</feature>
<dbReference type="InterPro" id="IPR010559">
    <property type="entry name" value="Sig_transdc_His_kin_internal"/>
</dbReference>
<keyword evidence="4" id="KW-0732">Signal</keyword>
<dbReference type="RefSeq" id="WP_290255297.1">
    <property type="nucleotide sequence ID" value="NZ_JAUGQQ010000011.1"/>
</dbReference>
<reference evidence="6 7" key="1">
    <citation type="submission" date="2023-06" db="EMBL/GenBank/DDBJ databases">
        <authorList>
            <person name="Ye Y.-Q."/>
            <person name="Du Z.-J."/>
        </authorList>
    </citation>
    <scope>NUCLEOTIDE SEQUENCE [LARGE SCALE GENOMIC DNA]</scope>
    <source>
        <strain evidence="6 7">SDUM287046</strain>
    </source>
</reference>
<dbReference type="Gene3D" id="3.30.565.10">
    <property type="entry name" value="Histidine kinase-like ATPase, C-terminal domain"/>
    <property type="match status" value="1"/>
</dbReference>
<dbReference type="SUPFAM" id="SSF49464">
    <property type="entry name" value="Carboxypeptidase regulatory domain-like"/>
    <property type="match status" value="1"/>
</dbReference>
<dbReference type="InterPro" id="IPR008969">
    <property type="entry name" value="CarboxyPept-like_regulatory"/>
</dbReference>
<protein>
    <submittedName>
        <fullName evidence="6">Histidine kinase</fullName>
    </submittedName>
</protein>
<feature type="repeat" description="TPR" evidence="1">
    <location>
        <begin position="235"/>
        <end position="268"/>
    </location>
</feature>
<evidence type="ECO:0000313" key="7">
    <source>
        <dbReference type="Proteomes" id="UP001244787"/>
    </source>
</evidence>
<dbReference type="PANTHER" id="PTHR34220:SF7">
    <property type="entry name" value="SENSOR HISTIDINE KINASE YPDA"/>
    <property type="match status" value="1"/>
</dbReference>
<dbReference type="SUPFAM" id="SSF48452">
    <property type="entry name" value="TPR-like"/>
    <property type="match status" value="2"/>
</dbReference>
<keyword evidence="3" id="KW-1133">Transmembrane helix</keyword>
<feature type="signal peptide" evidence="4">
    <location>
        <begin position="1"/>
        <end position="21"/>
    </location>
</feature>
<keyword evidence="6" id="KW-0418">Kinase</keyword>
<dbReference type="PROSITE" id="PS50005">
    <property type="entry name" value="TPR"/>
    <property type="match status" value="3"/>
</dbReference>
<keyword evidence="2" id="KW-0175">Coiled coil</keyword>
<dbReference type="Pfam" id="PF06580">
    <property type="entry name" value="His_kinase"/>
    <property type="match status" value="1"/>
</dbReference>
<organism evidence="6 7">
    <name type="scientific">Aequorivita aurantiaca</name>
    <dbReference type="NCBI Taxonomy" id="3053356"/>
    <lineage>
        <taxon>Bacteria</taxon>
        <taxon>Pseudomonadati</taxon>
        <taxon>Bacteroidota</taxon>
        <taxon>Flavobacteriia</taxon>
        <taxon>Flavobacteriales</taxon>
        <taxon>Flavobacteriaceae</taxon>
        <taxon>Aequorivita</taxon>
    </lineage>
</organism>
<accession>A0ABT8DII3</accession>
<feature type="coiled-coil region" evidence="2">
    <location>
        <begin position="445"/>
        <end position="472"/>
    </location>
</feature>
<evidence type="ECO:0000256" key="1">
    <source>
        <dbReference type="PROSITE-ProRule" id="PRU00339"/>
    </source>
</evidence>
<dbReference type="InterPro" id="IPR019734">
    <property type="entry name" value="TPR_rpt"/>
</dbReference>
<comment type="caution">
    <text evidence="6">The sequence shown here is derived from an EMBL/GenBank/DDBJ whole genome shotgun (WGS) entry which is preliminary data.</text>
</comment>
<dbReference type="InterPro" id="IPR050640">
    <property type="entry name" value="Bact_2-comp_sensor_kinase"/>
</dbReference>
<evidence type="ECO:0000256" key="2">
    <source>
        <dbReference type="SAM" id="Coils"/>
    </source>
</evidence>
<keyword evidence="7" id="KW-1185">Reference proteome</keyword>
<feature type="chain" id="PRO_5045290158" evidence="4">
    <location>
        <begin position="22"/>
        <end position="731"/>
    </location>
</feature>
<dbReference type="SUPFAM" id="SSF55874">
    <property type="entry name" value="ATPase domain of HSP90 chaperone/DNA topoisomerase II/histidine kinase"/>
    <property type="match status" value="1"/>
</dbReference>
<feature type="transmembrane region" description="Helical" evidence="3">
    <location>
        <begin position="492"/>
        <end position="510"/>
    </location>
</feature>